<dbReference type="InterPro" id="IPR051532">
    <property type="entry name" value="Ester_Hydrolysis_Enzymes"/>
</dbReference>
<gene>
    <name evidence="2" type="ORF">FR698_16635</name>
</gene>
<sequence length="200" mass="21445">MRPLALALLLLALAGCGGPRPQLAPLAPSDVVLAFGDSLTFGTGAPEDQSYPAVLGRLIGREVVRSGVPGETTGQALARLPGVLEEVRPRLVLLCLGGNDMLRKVNEQETAENLRAMVRMIRDRGADVVLVAVPRPALLADPPAFYRAIAEEFRLPLEDQVVKEVLYSTGLKADPIHPNAEGYRRIAEALAELLRRSGAL</sequence>
<dbReference type="Proteomes" id="UP000321201">
    <property type="component" value="Unassembled WGS sequence"/>
</dbReference>
<dbReference type="InterPro" id="IPR013830">
    <property type="entry name" value="SGNH_hydro"/>
</dbReference>
<dbReference type="InterPro" id="IPR036514">
    <property type="entry name" value="SGNH_hydro_sf"/>
</dbReference>
<evidence type="ECO:0000313" key="2">
    <source>
        <dbReference type="EMBL" id="TXF09538.1"/>
    </source>
</evidence>
<evidence type="ECO:0000259" key="1">
    <source>
        <dbReference type="Pfam" id="PF13472"/>
    </source>
</evidence>
<keyword evidence="3" id="KW-1185">Reference proteome</keyword>
<dbReference type="PROSITE" id="PS51257">
    <property type="entry name" value="PROKAR_LIPOPROTEIN"/>
    <property type="match status" value="1"/>
</dbReference>
<name>A0A5C7EDG8_9PROT</name>
<dbReference type="AlphaFoldDB" id="A0A5C7EDG8"/>
<dbReference type="InParanoid" id="A0A5C7EDG8"/>
<evidence type="ECO:0000313" key="3">
    <source>
        <dbReference type="Proteomes" id="UP000321201"/>
    </source>
</evidence>
<dbReference type="OrthoDB" id="5292456at2"/>
<dbReference type="Gene3D" id="3.40.50.1110">
    <property type="entry name" value="SGNH hydrolase"/>
    <property type="match status" value="1"/>
</dbReference>
<proteinExistence type="predicted"/>
<comment type="caution">
    <text evidence="2">The sequence shown here is derived from an EMBL/GenBank/DDBJ whole genome shotgun (WGS) entry which is preliminary data.</text>
</comment>
<dbReference type="Pfam" id="PF13472">
    <property type="entry name" value="Lipase_GDSL_2"/>
    <property type="match status" value="1"/>
</dbReference>
<dbReference type="EMBL" id="VPFL01000049">
    <property type="protein sequence ID" value="TXF09538.1"/>
    <property type="molecule type" value="Genomic_DNA"/>
</dbReference>
<dbReference type="CDD" id="cd01822">
    <property type="entry name" value="Lysophospholipase_L1_like"/>
    <property type="match status" value="1"/>
</dbReference>
<dbReference type="GO" id="GO:0004622">
    <property type="term" value="F:phosphatidylcholine lysophospholipase activity"/>
    <property type="evidence" value="ECO:0007669"/>
    <property type="project" value="TreeGrafter"/>
</dbReference>
<accession>A0A5C7EDG8</accession>
<dbReference type="PANTHER" id="PTHR30383:SF24">
    <property type="entry name" value="THIOESTERASE 1_PROTEASE 1_LYSOPHOSPHOLIPASE L1"/>
    <property type="match status" value="1"/>
</dbReference>
<dbReference type="PANTHER" id="PTHR30383">
    <property type="entry name" value="THIOESTERASE 1/PROTEASE 1/LYSOPHOSPHOLIPASE L1"/>
    <property type="match status" value="1"/>
</dbReference>
<organism evidence="2 3">
    <name type="scientific">Pelomicrobium methylotrophicum</name>
    <dbReference type="NCBI Taxonomy" id="2602750"/>
    <lineage>
        <taxon>Bacteria</taxon>
        <taxon>Pseudomonadati</taxon>
        <taxon>Pseudomonadota</taxon>
        <taxon>Hydrogenophilia</taxon>
        <taxon>Hydrogenophilia incertae sedis</taxon>
        <taxon>Pelomicrobium</taxon>
    </lineage>
</organism>
<feature type="domain" description="SGNH hydrolase-type esterase" evidence="1">
    <location>
        <begin position="34"/>
        <end position="185"/>
    </location>
</feature>
<dbReference type="SUPFAM" id="SSF52266">
    <property type="entry name" value="SGNH hydrolase"/>
    <property type="match status" value="1"/>
</dbReference>
<reference evidence="2 3" key="1">
    <citation type="submission" date="2019-08" db="EMBL/GenBank/DDBJ databases">
        <title>Pelomicrobium methylotrophicum gen. nov., sp. nov. a moderately thermophilic, facultatively anaerobic, lithoautotrophic and methylotrophic bacterium isolated from a terrestrial mud volcano.</title>
        <authorList>
            <person name="Slobodkina G.B."/>
            <person name="Merkel A.Y."/>
            <person name="Slobodkin A.I."/>
        </authorList>
    </citation>
    <scope>NUCLEOTIDE SEQUENCE [LARGE SCALE GENOMIC DNA]</scope>
    <source>
        <strain evidence="2 3">SM250</strain>
    </source>
</reference>
<protein>
    <submittedName>
        <fullName evidence="2">Arylesterase</fullName>
    </submittedName>
</protein>